<keyword evidence="10" id="KW-0594">Phospholipid biosynthesis</keyword>
<dbReference type="SMART" id="SM00155">
    <property type="entry name" value="PLDc"/>
    <property type="match status" value="2"/>
</dbReference>
<dbReference type="EMBL" id="NSJF01000001">
    <property type="protein sequence ID" value="PAT36068.1"/>
    <property type="molecule type" value="Genomic_DNA"/>
</dbReference>
<dbReference type="InterPro" id="IPR025202">
    <property type="entry name" value="PLD-like_dom"/>
</dbReference>
<dbReference type="CDD" id="cd09112">
    <property type="entry name" value="PLDc_CLS_2"/>
    <property type="match status" value="1"/>
</dbReference>
<evidence type="ECO:0000256" key="7">
    <source>
        <dbReference type="ARBA" id="ARBA00022989"/>
    </source>
</evidence>
<proteinExistence type="predicted"/>
<dbReference type="InterPro" id="IPR022924">
    <property type="entry name" value="Cardiolipin_synthase"/>
</dbReference>
<keyword evidence="8" id="KW-0443">Lipid metabolism</keyword>
<dbReference type="GO" id="GO:0008808">
    <property type="term" value="F:cardiolipin synthase activity"/>
    <property type="evidence" value="ECO:0007669"/>
    <property type="project" value="UniProtKB-UniRule"/>
</dbReference>
<protein>
    <recommendedName>
        <fullName evidence="12">Cardiolipin synthase</fullName>
        <ecNumber evidence="12">2.7.8.-</ecNumber>
    </recommendedName>
</protein>
<dbReference type="AlphaFoldDB" id="A0A2A2AE93"/>
<dbReference type="InterPro" id="IPR001736">
    <property type="entry name" value="PLipase_D/transphosphatidylase"/>
</dbReference>
<evidence type="ECO:0000313" key="15">
    <source>
        <dbReference type="EMBL" id="PAT36068.1"/>
    </source>
</evidence>
<dbReference type="InterPro" id="IPR027379">
    <property type="entry name" value="CLS_N"/>
</dbReference>
<organism evidence="15 16">
    <name type="scientific">Vandammella animalimorsus</name>
    <dbReference type="NCBI Taxonomy" id="2029117"/>
    <lineage>
        <taxon>Bacteria</taxon>
        <taxon>Pseudomonadati</taxon>
        <taxon>Pseudomonadota</taxon>
        <taxon>Betaproteobacteria</taxon>
        <taxon>Burkholderiales</taxon>
        <taxon>Comamonadaceae</taxon>
        <taxon>Vandammella</taxon>
    </lineage>
</organism>
<keyword evidence="5 13" id="KW-0812">Transmembrane</keyword>
<keyword evidence="2" id="KW-1003">Cell membrane</keyword>
<reference evidence="15 16" key="1">
    <citation type="submission" date="2017-08" db="EMBL/GenBank/DDBJ databases">
        <title>WGS of Clinical strains of the CDC Group NO-1 linked to zoonotic infections in humans.</title>
        <authorList>
            <person name="Bernier A.-M."/>
            <person name="Bernard K."/>
        </authorList>
    </citation>
    <scope>NUCLEOTIDE SEQUENCE [LARGE SCALE GENOMIC DNA]</scope>
    <source>
        <strain evidence="15 16">NML03-0146</strain>
    </source>
</reference>
<feature type="transmembrane region" description="Helical" evidence="13">
    <location>
        <begin position="41"/>
        <end position="60"/>
    </location>
</feature>
<dbReference type="Gene3D" id="3.30.870.10">
    <property type="entry name" value="Endonuclease Chain A"/>
    <property type="match status" value="2"/>
</dbReference>
<evidence type="ECO:0000256" key="5">
    <source>
        <dbReference type="ARBA" id="ARBA00022692"/>
    </source>
</evidence>
<dbReference type="Pfam" id="PF13396">
    <property type="entry name" value="PLDc_N"/>
    <property type="match status" value="1"/>
</dbReference>
<dbReference type="CDD" id="cd09110">
    <property type="entry name" value="PLDc_CLS_1"/>
    <property type="match status" value="1"/>
</dbReference>
<evidence type="ECO:0000256" key="3">
    <source>
        <dbReference type="ARBA" id="ARBA00022516"/>
    </source>
</evidence>
<dbReference type="EC" id="2.7.8.-" evidence="12"/>
<dbReference type="PANTHER" id="PTHR21248:SF22">
    <property type="entry name" value="PHOSPHOLIPASE D"/>
    <property type="match status" value="1"/>
</dbReference>
<feature type="transmembrane region" description="Helical" evidence="13">
    <location>
        <begin position="7"/>
        <end position="29"/>
    </location>
</feature>
<keyword evidence="6" id="KW-0677">Repeat</keyword>
<name>A0A2A2AE93_9BURK</name>
<keyword evidence="3" id="KW-0444">Lipid biosynthesis</keyword>
<dbReference type="NCBIfam" id="TIGR04265">
    <property type="entry name" value="bac_cardiolipin"/>
    <property type="match status" value="1"/>
</dbReference>
<evidence type="ECO:0000256" key="1">
    <source>
        <dbReference type="ARBA" id="ARBA00004651"/>
    </source>
</evidence>
<evidence type="ECO:0000256" key="13">
    <source>
        <dbReference type="SAM" id="Phobius"/>
    </source>
</evidence>
<feature type="domain" description="PLD phosphodiesterase" evidence="14">
    <location>
        <begin position="395"/>
        <end position="422"/>
    </location>
</feature>
<feature type="domain" description="PLD phosphodiesterase" evidence="14">
    <location>
        <begin position="216"/>
        <end position="243"/>
    </location>
</feature>
<keyword evidence="7 13" id="KW-1133">Transmembrane helix</keyword>
<dbReference type="PROSITE" id="PS50035">
    <property type="entry name" value="PLD"/>
    <property type="match status" value="2"/>
</dbReference>
<dbReference type="GO" id="GO:0005886">
    <property type="term" value="C:plasma membrane"/>
    <property type="evidence" value="ECO:0007669"/>
    <property type="project" value="UniProtKB-SubCell"/>
</dbReference>
<evidence type="ECO:0000256" key="6">
    <source>
        <dbReference type="ARBA" id="ARBA00022737"/>
    </source>
</evidence>
<evidence type="ECO:0000313" key="16">
    <source>
        <dbReference type="Proteomes" id="UP000217999"/>
    </source>
</evidence>
<evidence type="ECO:0000256" key="12">
    <source>
        <dbReference type="NCBIfam" id="TIGR04265"/>
    </source>
</evidence>
<evidence type="ECO:0000256" key="10">
    <source>
        <dbReference type="ARBA" id="ARBA00023209"/>
    </source>
</evidence>
<sequence>MQFDWTGSLIAALAAAWGLYVLVLVVWVVLQKRPPEATIGWILALALLPYVGFFIFYLFGPQRLRKQQMRRLRHQMASYVSGDLEALKQRTHSSPGTLRQLARLGIASTGIYPCSAQSVKLLTSGAQTFDAIFEAVAQARQHVHLEYYIFEPDQTGTRLRDLLIAKAREGVQVRLLVDALGSKRLRKSFVQPMLDAGVQFARFHDTRFGRRWRPVINYRTHRKIVVCDGTLAFTGGVNITDEEDKRIRADAYHDVHVQLQGNPAFWLQVVFLEDWVYATGRPLEQEVPDWRSLLPVSDVGPYNVQVLTSGPNNPLEPIHRCYIEAIHDASERVLLTTPYFVPSAAAKTALTSAALSGVDVQVLVPRQSDSHLVTLAARSYYDELVAAGVKVWEYDDGMLHSKTLVIDDQFGFIGTANFDIRSFRLNYEVGVAVFCEHFNQALAEQFRQDVARSRAVPAQRDIGFASELAEATMRVFSPML</sequence>
<gene>
    <name evidence="15" type="primary">cls</name>
    <name evidence="15" type="ORF">CK620_02285</name>
</gene>
<dbReference type="RefSeq" id="WP_095548908.1">
    <property type="nucleotide sequence ID" value="NZ_NSJF01000001.1"/>
</dbReference>
<dbReference type="Proteomes" id="UP000217999">
    <property type="component" value="Unassembled WGS sequence"/>
</dbReference>
<evidence type="ECO:0000256" key="2">
    <source>
        <dbReference type="ARBA" id="ARBA00022475"/>
    </source>
</evidence>
<keyword evidence="4" id="KW-0808">Transferase</keyword>
<keyword evidence="9 13" id="KW-0472">Membrane</keyword>
<evidence type="ECO:0000256" key="11">
    <source>
        <dbReference type="ARBA" id="ARBA00023264"/>
    </source>
</evidence>
<accession>A0A2A2AE93</accession>
<comment type="caution">
    <text evidence="15">The sequence shown here is derived from an EMBL/GenBank/DDBJ whole genome shotgun (WGS) entry which is preliminary data.</text>
</comment>
<dbReference type="SUPFAM" id="SSF56024">
    <property type="entry name" value="Phospholipase D/nuclease"/>
    <property type="match status" value="2"/>
</dbReference>
<dbReference type="PANTHER" id="PTHR21248">
    <property type="entry name" value="CARDIOLIPIN SYNTHASE"/>
    <property type="match status" value="1"/>
</dbReference>
<comment type="subcellular location">
    <subcellularLocation>
        <location evidence="1">Cell membrane</location>
        <topology evidence="1">Multi-pass membrane protein</topology>
    </subcellularLocation>
</comment>
<evidence type="ECO:0000256" key="9">
    <source>
        <dbReference type="ARBA" id="ARBA00023136"/>
    </source>
</evidence>
<evidence type="ECO:0000256" key="4">
    <source>
        <dbReference type="ARBA" id="ARBA00022679"/>
    </source>
</evidence>
<keyword evidence="11" id="KW-1208">Phospholipid metabolism</keyword>
<dbReference type="GO" id="GO:0032049">
    <property type="term" value="P:cardiolipin biosynthetic process"/>
    <property type="evidence" value="ECO:0007669"/>
    <property type="project" value="UniProtKB-UniRule"/>
</dbReference>
<evidence type="ECO:0000259" key="14">
    <source>
        <dbReference type="PROSITE" id="PS50035"/>
    </source>
</evidence>
<dbReference type="Pfam" id="PF13091">
    <property type="entry name" value="PLDc_2"/>
    <property type="match status" value="2"/>
</dbReference>
<evidence type="ECO:0000256" key="8">
    <source>
        <dbReference type="ARBA" id="ARBA00023098"/>
    </source>
</evidence>